<dbReference type="OrthoDB" id="10263094at2759"/>
<dbReference type="Proteomes" id="UP000094565">
    <property type="component" value="Chromosome 2"/>
</dbReference>
<evidence type="ECO:0000256" key="2">
    <source>
        <dbReference type="ARBA" id="ARBA00012423"/>
    </source>
</evidence>
<evidence type="ECO:0000313" key="10">
    <source>
        <dbReference type="Proteomes" id="UP000094565"/>
    </source>
</evidence>
<keyword evidence="6" id="KW-1015">Disulfide bond</keyword>
<evidence type="ECO:0000256" key="3">
    <source>
        <dbReference type="ARBA" id="ARBA00014212"/>
    </source>
</evidence>
<dbReference type="GO" id="GO:0008474">
    <property type="term" value="F:palmitoyl-(protein) hydrolase activity"/>
    <property type="evidence" value="ECO:0007669"/>
    <property type="project" value="UniProtKB-EC"/>
</dbReference>
<dbReference type="PANTHER" id="PTHR11247">
    <property type="entry name" value="PALMITOYL-PROTEIN THIOESTERASE/DOLICHYLDIPHOSPHATASE 1"/>
    <property type="match status" value="1"/>
</dbReference>
<protein>
    <recommendedName>
        <fullName evidence="3">Palmitoyl-protein thioesterase 1</fullName>
        <ecNumber evidence="2">3.1.2.22</ecNumber>
    </recommendedName>
    <alternativeName>
        <fullName evidence="8">Palmitoyl-protein hydrolase 1</fullName>
    </alternativeName>
</protein>
<gene>
    <name evidence="9" type="ORF">ATY40_BA7501979</name>
</gene>
<sequence>MWFDKPVSLLQSFSLLQWIIPFGHVSESNLESQPRVVLWHGLGDFYNSPSMLKVEEQITDLYPNAFIHAIRISEDGASDQRSSFVGNMNEQLEMVHEQLLEIPELDQGFVAIGFSQGGLFLRSLVETASDLNVTTLITFGSPHNGIYDLPTCEENDWLCKRKNQVLKSRIWSPSVQESVVPAQYFRDPCHWDDYIAHSGFIRDMNNELKVNYTYIENMKRLEHLVLIKFNQDDTLVPKESAWFLDFSKEGELIGFTDTDSYSQNLIGLKDLYKDSRIDFLEINDRHMAISDEFFRDILEKYL</sequence>
<keyword evidence="5" id="KW-0378">Hydrolase</keyword>
<dbReference type="InterPro" id="IPR002472">
    <property type="entry name" value="Palm_thioest"/>
</dbReference>
<evidence type="ECO:0000256" key="7">
    <source>
        <dbReference type="ARBA" id="ARBA00023180"/>
    </source>
</evidence>
<evidence type="ECO:0000256" key="4">
    <source>
        <dbReference type="ARBA" id="ARBA00022729"/>
    </source>
</evidence>
<dbReference type="AlphaFoldDB" id="A0A1B2JBK2"/>
<evidence type="ECO:0000256" key="5">
    <source>
        <dbReference type="ARBA" id="ARBA00022801"/>
    </source>
</evidence>
<evidence type="ECO:0000256" key="1">
    <source>
        <dbReference type="ARBA" id="ARBA00010758"/>
    </source>
</evidence>
<evidence type="ECO:0000313" key="9">
    <source>
        <dbReference type="EMBL" id="ANZ75434.1"/>
    </source>
</evidence>
<dbReference type="InterPro" id="IPR029058">
    <property type="entry name" value="AB_hydrolase_fold"/>
</dbReference>
<proteinExistence type="inferred from homology"/>
<evidence type="ECO:0000256" key="6">
    <source>
        <dbReference type="ARBA" id="ARBA00023157"/>
    </source>
</evidence>
<name>A0A1B2JBK2_PICPA</name>
<dbReference type="Gene3D" id="3.40.50.1820">
    <property type="entry name" value="alpha/beta hydrolase"/>
    <property type="match status" value="1"/>
</dbReference>
<keyword evidence="10" id="KW-1185">Reference proteome</keyword>
<organism evidence="9 10">
    <name type="scientific">Komagataella pastoris</name>
    <name type="common">Yeast</name>
    <name type="synonym">Pichia pastoris</name>
    <dbReference type="NCBI Taxonomy" id="4922"/>
    <lineage>
        <taxon>Eukaryota</taxon>
        <taxon>Fungi</taxon>
        <taxon>Dikarya</taxon>
        <taxon>Ascomycota</taxon>
        <taxon>Saccharomycotina</taxon>
        <taxon>Pichiomycetes</taxon>
        <taxon>Pichiales</taxon>
        <taxon>Pichiaceae</taxon>
        <taxon>Komagataella</taxon>
    </lineage>
</organism>
<dbReference type="PANTHER" id="PTHR11247:SF8">
    <property type="entry name" value="PALMITOYL-PROTEIN THIOESTERASE 1"/>
    <property type="match status" value="1"/>
</dbReference>
<keyword evidence="4" id="KW-0732">Signal</keyword>
<keyword evidence="7" id="KW-0325">Glycoprotein</keyword>
<comment type="similarity">
    <text evidence="1">Belongs to the palmitoyl-protein thioesterase family.</text>
</comment>
<dbReference type="EMBL" id="CP014585">
    <property type="protein sequence ID" value="ANZ75434.1"/>
    <property type="molecule type" value="Genomic_DNA"/>
</dbReference>
<dbReference type="EC" id="3.1.2.22" evidence="2"/>
<reference evidence="9 10" key="1">
    <citation type="submission" date="2016-02" db="EMBL/GenBank/DDBJ databases">
        <title>Comparative genomic and transcriptomic foundation for Pichia pastoris.</title>
        <authorList>
            <person name="Love K.R."/>
            <person name="Shah K.A."/>
            <person name="Whittaker C.A."/>
            <person name="Wu J."/>
            <person name="Bartlett M.C."/>
            <person name="Ma D."/>
            <person name="Leeson R.L."/>
            <person name="Priest M."/>
            <person name="Young S.K."/>
            <person name="Love J.C."/>
        </authorList>
    </citation>
    <scope>NUCLEOTIDE SEQUENCE [LARGE SCALE GENOMIC DNA]</scope>
    <source>
        <strain evidence="9 10">ATCC 28485</strain>
    </source>
</reference>
<evidence type="ECO:0000256" key="8">
    <source>
        <dbReference type="ARBA" id="ARBA00031934"/>
    </source>
</evidence>
<dbReference type="FunFam" id="3.40.50.1820:FF:000107">
    <property type="entry name" value="Palmitoyl-protein thioesterase 1"/>
    <property type="match status" value="1"/>
</dbReference>
<accession>A0A1B2JBK2</accession>
<dbReference type="SUPFAM" id="SSF53474">
    <property type="entry name" value="alpha/beta-Hydrolases"/>
    <property type="match status" value="1"/>
</dbReference>
<dbReference type="Pfam" id="PF02089">
    <property type="entry name" value="Palm_thioest"/>
    <property type="match status" value="1"/>
</dbReference>
<dbReference type="PRINTS" id="PR00414">
    <property type="entry name" value="PPTHIESTRASE"/>
</dbReference>